<protein>
    <submittedName>
        <fullName evidence="1">Uncharacterized protein</fullName>
    </submittedName>
</protein>
<proteinExistence type="predicted"/>
<evidence type="ECO:0000313" key="1">
    <source>
        <dbReference type="EMBL" id="HFW32156.1"/>
    </source>
</evidence>
<sequence>MRRGLLALTFLLSVLILGCVQQEKIATVEELKDCQCHELAYKYPKHVNGMPYCLNCHEIEKHPDVNAEITAENCSECHESNLFRIHMPNYSCSVCHGDARTIHEKFEKRFMEGAK</sequence>
<dbReference type="InterPro" id="IPR036280">
    <property type="entry name" value="Multihaem_cyt_sf"/>
</dbReference>
<reference evidence="1" key="1">
    <citation type="journal article" date="2020" name="mSystems">
        <title>Genome- and Community-Level Interaction Insights into Carbon Utilization and Element Cycling Functions of Hydrothermarchaeota in Hydrothermal Sediment.</title>
        <authorList>
            <person name="Zhou Z."/>
            <person name="Liu Y."/>
            <person name="Xu W."/>
            <person name="Pan J."/>
            <person name="Luo Z.H."/>
            <person name="Li M."/>
        </authorList>
    </citation>
    <scope>NUCLEOTIDE SEQUENCE [LARGE SCALE GENOMIC DNA]</scope>
    <source>
        <strain evidence="1">SpSt-87</strain>
    </source>
</reference>
<dbReference type="EMBL" id="DTLB01000023">
    <property type="protein sequence ID" value="HFW32156.1"/>
    <property type="molecule type" value="Genomic_DNA"/>
</dbReference>
<organism evidence="1">
    <name type="scientific">Archaeoglobus fulgidus</name>
    <dbReference type="NCBI Taxonomy" id="2234"/>
    <lineage>
        <taxon>Archaea</taxon>
        <taxon>Methanobacteriati</taxon>
        <taxon>Methanobacteriota</taxon>
        <taxon>Archaeoglobi</taxon>
        <taxon>Archaeoglobales</taxon>
        <taxon>Archaeoglobaceae</taxon>
        <taxon>Archaeoglobus</taxon>
    </lineage>
</organism>
<comment type="caution">
    <text evidence="1">The sequence shown here is derived from an EMBL/GenBank/DDBJ whole genome shotgun (WGS) entry which is preliminary data.</text>
</comment>
<dbReference type="AlphaFoldDB" id="A0A7C3MFA7"/>
<accession>A0A7C3MFA7</accession>
<gene>
    <name evidence="1" type="ORF">ENW66_04280</name>
</gene>
<dbReference type="SUPFAM" id="SSF48695">
    <property type="entry name" value="Multiheme cytochromes"/>
    <property type="match status" value="1"/>
</dbReference>
<name>A0A7C3MFA7_ARCFL</name>
<dbReference type="PROSITE" id="PS51257">
    <property type="entry name" value="PROKAR_LIPOPROTEIN"/>
    <property type="match status" value="1"/>
</dbReference>